<proteinExistence type="predicted"/>
<organism evidence="2 3">
    <name type="scientific">Halosimplex rubrum</name>
    <dbReference type="NCBI Taxonomy" id="869889"/>
    <lineage>
        <taxon>Archaea</taxon>
        <taxon>Methanobacteriati</taxon>
        <taxon>Methanobacteriota</taxon>
        <taxon>Stenosarchaea group</taxon>
        <taxon>Halobacteria</taxon>
        <taxon>Halobacteriales</taxon>
        <taxon>Haloarculaceae</taxon>
        <taxon>Halosimplex</taxon>
    </lineage>
</organism>
<keyword evidence="3" id="KW-1185">Reference proteome</keyword>
<dbReference type="EMBL" id="CP058910">
    <property type="protein sequence ID" value="QLH78148.1"/>
    <property type="molecule type" value="Genomic_DNA"/>
</dbReference>
<dbReference type="RefSeq" id="WP_179908070.1">
    <property type="nucleotide sequence ID" value="NZ_CP058910.1"/>
</dbReference>
<protein>
    <submittedName>
        <fullName evidence="2">Uncharacterized protein</fullName>
    </submittedName>
</protein>
<feature type="transmembrane region" description="Helical" evidence="1">
    <location>
        <begin position="32"/>
        <end position="54"/>
    </location>
</feature>
<dbReference type="Proteomes" id="UP000509667">
    <property type="component" value="Chromosome"/>
</dbReference>
<keyword evidence="1" id="KW-0812">Transmembrane</keyword>
<dbReference type="GeneID" id="56078779"/>
<evidence type="ECO:0000313" key="2">
    <source>
        <dbReference type="EMBL" id="QLH78148.1"/>
    </source>
</evidence>
<reference evidence="2 3" key="1">
    <citation type="submission" date="2020-07" db="EMBL/GenBank/DDBJ databases">
        <title>Halosimplex pelagicum sp. nov. and Halosimplex rubrum sp. nov., isolated from salted brown alga Laminaria, and emended description of the genus Halosimplex.</title>
        <authorList>
            <person name="Cui H."/>
        </authorList>
    </citation>
    <scope>NUCLEOTIDE SEQUENCE [LARGE SCALE GENOMIC DNA]</scope>
    <source>
        <strain evidence="2 3">R27</strain>
    </source>
</reference>
<keyword evidence="1" id="KW-0472">Membrane</keyword>
<keyword evidence="1" id="KW-1133">Transmembrane helix</keyword>
<evidence type="ECO:0000256" key="1">
    <source>
        <dbReference type="SAM" id="Phobius"/>
    </source>
</evidence>
<dbReference type="AlphaFoldDB" id="A0A7D5T0M5"/>
<sequence>MLLILSILAMSGMMFIVGIAVLAPELVKTLGMVVLGLGGFLLSIIAVVVLLYNFNQILRETGFR</sequence>
<dbReference type="KEGG" id="hrr:HZS55_12910"/>
<name>A0A7D5T0M5_9EURY</name>
<accession>A0A7D5T0M5</accession>
<gene>
    <name evidence="2" type="ORF">HZS55_12910</name>
</gene>
<evidence type="ECO:0000313" key="3">
    <source>
        <dbReference type="Proteomes" id="UP000509667"/>
    </source>
</evidence>